<proteinExistence type="predicted"/>
<organism evidence="1 2">
    <name type="scientific">Stegodyphus mimosarum</name>
    <name type="common">African social velvet spider</name>
    <dbReference type="NCBI Taxonomy" id="407821"/>
    <lineage>
        <taxon>Eukaryota</taxon>
        <taxon>Metazoa</taxon>
        <taxon>Ecdysozoa</taxon>
        <taxon>Arthropoda</taxon>
        <taxon>Chelicerata</taxon>
        <taxon>Arachnida</taxon>
        <taxon>Araneae</taxon>
        <taxon>Araneomorphae</taxon>
        <taxon>Entelegynae</taxon>
        <taxon>Eresoidea</taxon>
        <taxon>Eresidae</taxon>
        <taxon>Stegodyphus</taxon>
    </lineage>
</organism>
<dbReference type="EMBL" id="KK113776">
    <property type="protein sequence ID" value="KFM61009.1"/>
    <property type="molecule type" value="Genomic_DNA"/>
</dbReference>
<accession>A0A087T7C0</accession>
<gene>
    <name evidence="1" type="ORF">X975_01633</name>
</gene>
<name>A0A087T7C0_STEMI</name>
<reference evidence="1 2" key="1">
    <citation type="submission" date="2013-11" db="EMBL/GenBank/DDBJ databases">
        <title>Genome sequencing of Stegodyphus mimosarum.</title>
        <authorList>
            <person name="Bechsgaard J."/>
        </authorList>
    </citation>
    <scope>NUCLEOTIDE SEQUENCE [LARGE SCALE GENOMIC DNA]</scope>
</reference>
<evidence type="ECO:0000313" key="2">
    <source>
        <dbReference type="Proteomes" id="UP000054359"/>
    </source>
</evidence>
<dbReference type="AlphaFoldDB" id="A0A087T7C0"/>
<evidence type="ECO:0000313" key="1">
    <source>
        <dbReference type="EMBL" id="KFM61009.1"/>
    </source>
</evidence>
<protein>
    <submittedName>
        <fullName evidence="1">Uncharacterized protein</fullName>
    </submittedName>
</protein>
<sequence length="47" mass="5405">MKLVALKGPPISGTAQNSTFLEKQYIHIYFFCKKNKVSQRFPDPVHP</sequence>
<feature type="non-terminal residue" evidence="1">
    <location>
        <position position="47"/>
    </location>
</feature>
<dbReference type="Proteomes" id="UP000054359">
    <property type="component" value="Unassembled WGS sequence"/>
</dbReference>
<keyword evidence="2" id="KW-1185">Reference proteome</keyword>